<dbReference type="InterPro" id="IPR004370">
    <property type="entry name" value="4-OT-like_dom"/>
</dbReference>
<organism evidence="4 5">
    <name type="scientific">Blastopirellula marina</name>
    <dbReference type="NCBI Taxonomy" id="124"/>
    <lineage>
        <taxon>Bacteria</taxon>
        <taxon>Pseudomonadati</taxon>
        <taxon>Planctomycetota</taxon>
        <taxon>Planctomycetia</taxon>
        <taxon>Pirellulales</taxon>
        <taxon>Pirellulaceae</taxon>
        <taxon>Blastopirellula</taxon>
    </lineage>
</organism>
<evidence type="ECO:0000313" key="5">
    <source>
        <dbReference type="Proteomes" id="UP000238322"/>
    </source>
</evidence>
<dbReference type="PIRSF" id="PIRSF037799">
    <property type="entry name" value="Tautomer_YdcE_prd"/>
    <property type="match status" value="1"/>
</dbReference>
<dbReference type="GO" id="GO:0005737">
    <property type="term" value="C:cytoplasm"/>
    <property type="evidence" value="ECO:0007669"/>
    <property type="project" value="InterPro"/>
</dbReference>
<reference evidence="4 5" key="1">
    <citation type="submission" date="2018-02" db="EMBL/GenBank/DDBJ databases">
        <title>Comparative genomes isolates from brazilian mangrove.</title>
        <authorList>
            <person name="Araujo J.E."/>
            <person name="Taketani R.G."/>
            <person name="Silva M.C.P."/>
            <person name="Loureco M.V."/>
            <person name="Andreote F.D."/>
        </authorList>
    </citation>
    <scope>NUCLEOTIDE SEQUENCE [LARGE SCALE GENOMIC DNA]</scope>
    <source>
        <strain evidence="4 5">Hex-1 MGV</strain>
    </source>
</reference>
<evidence type="ECO:0000313" key="4">
    <source>
        <dbReference type="EMBL" id="PQO40616.1"/>
    </source>
</evidence>
<dbReference type="GO" id="GO:0016862">
    <property type="term" value="F:intramolecular oxidoreductase activity, interconverting keto- and enol-groups"/>
    <property type="evidence" value="ECO:0007669"/>
    <property type="project" value="InterPro"/>
</dbReference>
<evidence type="ECO:0000256" key="1">
    <source>
        <dbReference type="ARBA" id="ARBA00023235"/>
    </source>
</evidence>
<dbReference type="Proteomes" id="UP000238322">
    <property type="component" value="Unassembled WGS sequence"/>
</dbReference>
<proteinExistence type="predicted"/>
<dbReference type="Gene3D" id="3.30.429.10">
    <property type="entry name" value="Macrophage Migration Inhibitory Factor"/>
    <property type="match status" value="1"/>
</dbReference>
<protein>
    <submittedName>
        <fullName evidence="4">4-oxalocrotonate tautomerase</fullName>
    </submittedName>
</protein>
<dbReference type="InterPro" id="IPR014347">
    <property type="entry name" value="Tautomerase/MIF_sf"/>
</dbReference>
<feature type="domain" description="4-oxalocrotonate tautomerase-like" evidence="3">
    <location>
        <begin position="2"/>
        <end position="51"/>
    </location>
</feature>
<sequence>MPHVIVKLWPGKSEQQKQELSRRITDEVMNILHYGDESVSVAFEEIDASKWRDEVYRPDILARPEQLYKKPGYTM</sequence>
<name>A0A2S8G840_9BACT</name>
<keyword evidence="1" id="KW-0413">Isomerase</keyword>
<dbReference type="Pfam" id="PF01361">
    <property type="entry name" value="Tautomerase"/>
    <property type="match status" value="1"/>
</dbReference>
<feature type="active site" description="Proton acceptor; via imino nitrogen" evidence="2">
    <location>
        <position position="2"/>
    </location>
</feature>
<dbReference type="SUPFAM" id="SSF55331">
    <property type="entry name" value="Tautomerase/MIF"/>
    <property type="match status" value="1"/>
</dbReference>
<dbReference type="AlphaFoldDB" id="A0A2S8G840"/>
<comment type="caution">
    <text evidence="4">The sequence shown here is derived from an EMBL/GenBank/DDBJ whole genome shotgun (WGS) entry which is preliminary data.</text>
</comment>
<dbReference type="InterPro" id="IPR017284">
    <property type="entry name" value="Tautomerase_PptA"/>
</dbReference>
<dbReference type="EMBL" id="PUHY01000001">
    <property type="protein sequence ID" value="PQO40616.1"/>
    <property type="molecule type" value="Genomic_DNA"/>
</dbReference>
<accession>A0A2S8G840</accession>
<evidence type="ECO:0000256" key="2">
    <source>
        <dbReference type="PIRSR" id="PIRSR037799-1"/>
    </source>
</evidence>
<evidence type="ECO:0000259" key="3">
    <source>
        <dbReference type="Pfam" id="PF01361"/>
    </source>
</evidence>
<dbReference type="RefSeq" id="WP_105327851.1">
    <property type="nucleotide sequence ID" value="NZ_PUHY01000001.1"/>
</dbReference>
<dbReference type="OrthoDB" id="5405937at2"/>
<gene>
    <name evidence="4" type="ORF">C5Y83_01430</name>
</gene>